<evidence type="ECO:0000313" key="2">
    <source>
        <dbReference type="Proteomes" id="UP000007875"/>
    </source>
</evidence>
<protein>
    <submittedName>
        <fullName evidence="1">Uncharacterized protein</fullName>
    </submittedName>
</protein>
<dbReference type="AlphaFoldDB" id="H2ZAB3"/>
<dbReference type="PANTHER" id="PTHR31025">
    <property type="entry name" value="SI:CH211-196P9.1-RELATED"/>
    <property type="match status" value="1"/>
</dbReference>
<reference evidence="1" key="2">
    <citation type="submission" date="2025-08" db="UniProtKB">
        <authorList>
            <consortium name="Ensembl"/>
        </authorList>
    </citation>
    <scope>IDENTIFICATION</scope>
</reference>
<organism evidence="1 2">
    <name type="scientific">Ciona savignyi</name>
    <name type="common">Pacific transparent sea squirt</name>
    <dbReference type="NCBI Taxonomy" id="51511"/>
    <lineage>
        <taxon>Eukaryota</taxon>
        <taxon>Metazoa</taxon>
        <taxon>Chordata</taxon>
        <taxon>Tunicata</taxon>
        <taxon>Ascidiacea</taxon>
        <taxon>Phlebobranchia</taxon>
        <taxon>Cionidae</taxon>
        <taxon>Ciona</taxon>
    </lineage>
</organism>
<dbReference type="Ensembl" id="ENSCSAVT00000014693.1">
    <property type="protein sequence ID" value="ENSCSAVP00000014528.1"/>
    <property type="gene ID" value="ENSCSAVG00000008503.1"/>
</dbReference>
<dbReference type="InParanoid" id="H2ZAB3"/>
<dbReference type="HOGENOM" id="CLU_1762892_0_0_1"/>
<proteinExistence type="predicted"/>
<evidence type="ECO:0000313" key="1">
    <source>
        <dbReference type="Ensembl" id="ENSCSAVP00000014528.1"/>
    </source>
</evidence>
<accession>H2ZAB3</accession>
<dbReference type="eggNOG" id="KOG4052">
    <property type="taxonomic scope" value="Eukaryota"/>
</dbReference>
<sequence>MLTVFFYSELSSGNSTSPVWSCSSSSSSVNSSEASWVFDFPVPWSKCSSAMLELLGKGEPPNPMQRRQLVHDTIDGVLKITSKPGRKNIERIAFSIVAKYPDSFRDAIDGVSIGNGHGSLTNELFNRWENTMRKKRKLDSSDTSSPSE</sequence>
<dbReference type="STRING" id="51511.ENSCSAVP00000014528"/>
<dbReference type="Proteomes" id="UP000007875">
    <property type="component" value="Unassembled WGS sequence"/>
</dbReference>
<dbReference type="PANTHER" id="PTHR31025:SF22">
    <property type="entry name" value="IP13529P"/>
    <property type="match status" value="1"/>
</dbReference>
<name>H2ZAB3_CIOSA</name>
<reference evidence="2" key="1">
    <citation type="submission" date="2003-08" db="EMBL/GenBank/DDBJ databases">
        <authorList>
            <person name="Birren B."/>
            <person name="Nusbaum C."/>
            <person name="Abebe A."/>
            <person name="Abouelleil A."/>
            <person name="Adekoya E."/>
            <person name="Ait-zahra M."/>
            <person name="Allen N."/>
            <person name="Allen T."/>
            <person name="An P."/>
            <person name="Anderson M."/>
            <person name="Anderson S."/>
            <person name="Arachchi H."/>
            <person name="Armbruster J."/>
            <person name="Bachantsang P."/>
            <person name="Baldwin J."/>
            <person name="Barry A."/>
            <person name="Bayul T."/>
            <person name="Blitshsteyn B."/>
            <person name="Bloom T."/>
            <person name="Blye J."/>
            <person name="Boguslavskiy L."/>
            <person name="Borowsky M."/>
            <person name="Boukhgalter B."/>
            <person name="Brunache A."/>
            <person name="Butler J."/>
            <person name="Calixte N."/>
            <person name="Calvo S."/>
            <person name="Camarata J."/>
            <person name="Campo K."/>
            <person name="Chang J."/>
            <person name="Cheshatsang Y."/>
            <person name="Citroen M."/>
            <person name="Collymore A."/>
            <person name="Considine T."/>
            <person name="Cook A."/>
            <person name="Cooke P."/>
            <person name="Corum B."/>
            <person name="Cuomo C."/>
            <person name="David R."/>
            <person name="Dawoe T."/>
            <person name="Degray S."/>
            <person name="Dodge S."/>
            <person name="Dooley K."/>
            <person name="Dorje P."/>
            <person name="Dorjee K."/>
            <person name="Dorris L."/>
            <person name="Duffey N."/>
            <person name="Dupes A."/>
            <person name="Elkins T."/>
            <person name="Engels R."/>
            <person name="Erickson J."/>
            <person name="Farina A."/>
            <person name="Faro S."/>
            <person name="Ferreira P."/>
            <person name="Fischer H."/>
            <person name="Fitzgerald M."/>
            <person name="Foley K."/>
            <person name="Gage D."/>
            <person name="Galagan J."/>
            <person name="Gearin G."/>
            <person name="Gnerre S."/>
            <person name="Gnirke A."/>
            <person name="Goyette A."/>
            <person name="Graham J."/>
            <person name="Grandbois E."/>
            <person name="Gyaltsen K."/>
            <person name="Hafez N."/>
            <person name="Hagopian D."/>
            <person name="Hagos B."/>
            <person name="Hall J."/>
            <person name="Hatcher B."/>
            <person name="Heller A."/>
            <person name="Higgins H."/>
            <person name="Honan T."/>
            <person name="Horn A."/>
            <person name="Houde N."/>
            <person name="Hughes L."/>
            <person name="Hulme W."/>
            <person name="Husby E."/>
            <person name="Iliev I."/>
            <person name="Jaffe D."/>
            <person name="Jones C."/>
            <person name="Kamal M."/>
            <person name="Kamat A."/>
            <person name="Kamvysselis M."/>
            <person name="Karlsson E."/>
            <person name="Kells C."/>
            <person name="Kieu A."/>
            <person name="Kisner P."/>
            <person name="Kodira C."/>
            <person name="Kulbokas E."/>
            <person name="Labutti K."/>
            <person name="Lama D."/>
            <person name="Landers T."/>
            <person name="Leger J."/>
            <person name="Levine S."/>
            <person name="Lewis D."/>
            <person name="Lewis T."/>
            <person name="Lindblad-toh K."/>
            <person name="Liu X."/>
            <person name="Lokyitsang T."/>
            <person name="Lokyitsang Y."/>
            <person name="Lucien O."/>
            <person name="Lui A."/>
            <person name="Ma L.J."/>
            <person name="Mabbitt R."/>
            <person name="Macdonald J."/>
            <person name="Maclean C."/>
            <person name="Major J."/>
            <person name="Manning J."/>
            <person name="Marabella R."/>
            <person name="Maru K."/>
            <person name="Matthews C."/>
            <person name="Mauceli E."/>
            <person name="Mccarthy M."/>
            <person name="Mcdonough S."/>
            <person name="Mcghee T."/>
            <person name="Meldrim J."/>
            <person name="Meneus L."/>
            <person name="Mesirov J."/>
            <person name="Mihalev A."/>
            <person name="Mihova T."/>
            <person name="Mikkelsen T."/>
            <person name="Mlenga V."/>
            <person name="Moru K."/>
            <person name="Mozes J."/>
            <person name="Mulrain L."/>
            <person name="Munson G."/>
            <person name="Naylor J."/>
            <person name="Newes C."/>
            <person name="Nguyen C."/>
            <person name="Nguyen N."/>
            <person name="Nguyen T."/>
            <person name="Nicol R."/>
            <person name="Nielsen C."/>
            <person name="Nizzari M."/>
            <person name="Norbu C."/>
            <person name="Norbu N."/>
            <person name="O'donnell P."/>
            <person name="Okoawo O."/>
            <person name="O'leary S."/>
            <person name="Omotosho B."/>
            <person name="O'neill K."/>
            <person name="Osman S."/>
            <person name="Parker S."/>
            <person name="Perrin D."/>
            <person name="Phunkhang P."/>
            <person name="Piqani B."/>
            <person name="Purcell S."/>
            <person name="Rachupka T."/>
            <person name="Ramasamy U."/>
            <person name="Rameau R."/>
            <person name="Ray V."/>
            <person name="Raymond C."/>
            <person name="Retta R."/>
            <person name="Richardson S."/>
            <person name="Rise C."/>
            <person name="Rodriguez J."/>
            <person name="Rogers J."/>
            <person name="Rogov P."/>
            <person name="Rutman M."/>
            <person name="Schupbach R."/>
            <person name="Seaman C."/>
            <person name="Settipalli S."/>
            <person name="Sharpe T."/>
            <person name="Sheridan J."/>
            <person name="Sherpa N."/>
            <person name="Shi J."/>
            <person name="Smirnov S."/>
            <person name="Smith C."/>
            <person name="Sougnez C."/>
            <person name="Spencer B."/>
            <person name="Stalker J."/>
            <person name="Stange-thomann N."/>
            <person name="Stavropoulos S."/>
            <person name="Stetson K."/>
            <person name="Stone C."/>
            <person name="Stone S."/>
            <person name="Stubbs M."/>
            <person name="Talamas J."/>
            <person name="Tchuinga P."/>
            <person name="Tenzing P."/>
            <person name="Tesfaye S."/>
            <person name="Theodore J."/>
            <person name="Thoulutsang Y."/>
            <person name="Topham K."/>
            <person name="Towey S."/>
            <person name="Tsamla T."/>
            <person name="Tsomo N."/>
            <person name="Vallee D."/>
            <person name="Vassiliev H."/>
            <person name="Venkataraman V."/>
            <person name="Vinson J."/>
            <person name="Vo A."/>
            <person name="Wade C."/>
            <person name="Wang S."/>
            <person name="Wangchuk T."/>
            <person name="Wangdi T."/>
            <person name="Whittaker C."/>
            <person name="Wilkinson J."/>
            <person name="Wu Y."/>
            <person name="Wyman D."/>
            <person name="Yadav S."/>
            <person name="Yang S."/>
            <person name="Yang X."/>
            <person name="Yeager S."/>
            <person name="Yee E."/>
            <person name="Young G."/>
            <person name="Zainoun J."/>
            <person name="Zembeck L."/>
            <person name="Zimmer A."/>
            <person name="Zody M."/>
            <person name="Lander E."/>
        </authorList>
    </citation>
    <scope>NUCLEOTIDE SEQUENCE [LARGE SCALE GENOMIC DNA]</scope>
</reference>
<keyword evidence="2" id="KW-1185">Reference proteome</keyword>
<reference evidence="1" key="3">
    <citation type="submission" date="2025-09" db="UniProtKB">
        <authorList>
            <consortium name="Ensembl"/>
        </authorList>
    </citation>
    <scope>IDENTIFICATION</scope>
</reference>